<dbReference type="CDD" id="cd00093">
    <property type="entry name" value="HTH_XRE"/>
    <property type="match status" value="1"/>
</dbReference>
<accession>A0ABS3H004</accession>
<dbReference type="SUPFAM" id="SSF47413">
    <property type="entry name" value="lambda repressor-like DNA-binding domains"/>
    <property type="match status" value="1"/>
</dbReference>
<dbReference type="Gene3D" id="1.25.40.400">
    <property type="match status" value="1"/>
</dbReference>
<dbReference type="InterPro" id="IPR010982">
    <property type="entry name" value="Lambda_DNA-bd_dom_sf"/>
</dbReference>
<dbReference type="EMBL" id="JAFLWD010000025">
    <property type="protein sequence ID" value="MBO0440839.1"/>
    <property type="molecule type" value="Genomic_DNA"/>
</dbReference>
<organism evidence="2 3">
    <name type="scientific">Candidatus Enterococcus ikei</name>
    <dbReference type="NCBI Taxonomy" id="2815326"/>
    <lineage>
        <taxon>Bacteria</taxon>
        <taxon>Bacillati</taxon>
        <taxon>Bacillota</taxon>
        <taxon>Bacilli</taxon>
        <taxon>Lactobacillales</taxon>
        <taxon>Enterococcaceae</taxon>
        <taxon>Enterococcus</taxon>
    </lineage>
</organism>
<evidence type="ECO:0000313" key="2">
    <source>
        <dbReference type="EMBL" id="MBO0440839.1"/>
    </source>
</evidence>
<reference evidence="2 3" key="1">
    <citation type="submission" date="2021-03" db="EMBL/GenBank/DDBJ databases">
        <title>Enterococcal diversity collection.</title>
        <authorList>
            <person name="Gilmore M.S."/>
            <person name="Schwartzman J."/>
            <person name="Van Tyne D."/>
            <person name="Martin M."/>
            <person name="Earl A.M."/>
            <person name="Manson A.L."/>
            <person name="Straub T."/>
            <person name="Salamzade R."/>
            <person name="Saavedra J."/>
            <person name="Lebreton F."/>
            <person name="Prichula J."/>
            <person name="Schaufler K."/>
            <person name="Gaca A."/>
            <person name="Sgardioli B."/>
            <person name="Wagenaar J."/>
            <person name="Strong T."/>
        </authorList>
    </citation>
    <scope>NUCLEOTIDE SEQUENCE [LARGE SCALE GENOMIC DNA]</scope>
    <source>
        <strain evidence="2 3">DIV0869a</strain>
    </source>
</reference>
<dbReference type="PANTHER" id="PTHR37038">
    <property type="entry name" value="TRANSCRIPTIONAL REGULATOR-RELATED"/>
    <property type="match status" value="1"/>
</dbReference>
<sequence>MNIGKTISFFRKRLKFRQKELVNDHMESSSISRIEQGKQSLKVEALIEILNKMSLTTEEFFAKCLIDKTQDEWKKLFYKCAENPNNESTRKELIFYYEKIKNKEKSLKELVNYYSVKLYFSKFWTEIDSVTEQELDEAFNYLKSKEYYQQYDYILISNIILLMKNSQQEYLLSRTIPIEDESARTNEVKKIVCQILINLITSRIYRKDFVGAKRYLKNTEALDISRTDYRLALNIEYLKNLLGYLITGEAFYMKNIQTYIILLEFVGDEQTLKAIKEEVKILTYTNKNIVKIDENDFPIGILKE</sequence>
<dbReference type="InterPro" id="IPR053163">
    <property type="entry name" value="HTH-type_regulator_Rgg"/>
</dbReference>
<evidence type="ECO:0000259" key="1">
    <source>
        <dbReference type="PROSITE" id="PS50943"/>
    </source>
</evidence>
<evidence type="ECO:0000313" key="3">
    <source>
        <dbReference type="Proteomes" id="UP000664632"/>
    </source>
</evidence>
<dbReference type="InterPro" id="IPR001387">
    <property type="entry name" value="Cro/C1-type_HTH"/>
</dbReference>
<dbReference type="Gene3D" id="1.10.260.40">
    <property type="entry name" value="lambda repressor-like DNA-binding domains"/>
    <property type="match status" value="1"/>
</dbReference>
<dbReference type="Pfam" id="PF21259">
    <property type="entry name" value="Rgg_C"/>
    <property type="match status" value="1"/>
</dbReference>
<dbReference type="SUPFAM" id="SSF48452">
    <property type="entry name" value="TPR-like"/>
    <property type="match status" value="1"/>
</dbReference>
<dbReference type="InterPro" id="IPR010057">
    <property type="entry name" value="Transcription_activator_Rgg_C"/>
</dbReference>
<dbReference type="Proteomes" id="UP000664632">
    <property type="component" value="Unassembled WGS sequence"/>
</dbReference>
<keyword evidence="3" id="KW-1185">Reference proteome</keyword>
<dbReference type="PROSITE" id="PS50943">
    <property type="entry name" value="HTH_CROC1"/>
    <property type="match status" value="1"/>
</dbReference>
<proteinExistence type="predicted"/>
<protein>
    <submittedName>
        <fullName evidence="2">XRE family transcriptional regulator</fullName>
    </submittedName>
</protein>
<gene>
    <name evidence="2" type="ORF">JZO69_10735</name>
</gene>
<comment type="caution">
    <text evidence="2">The sequence shown here is derived from an EMBL/GenBank/DDBJ whole genome shotgun (WGS) entry which is preliminary data.</text>
</comment>
<feature type="domain" description="HTH cro/C1-type" evidence="1">
    <location>
        <begin position="29"/>
        <end position="60"/>
    </location>
</feature>
<name>A0ABS3H004_9ENTE</name>
<dbReference type="InterPro" id="IPR011990">
    <property type="entry name" value="TPR-like_helical_dom_sf"/>
</dbReference>
<dbReference type="RefSeq" id="WP_207112871.1">
    <property type="nucleotide sequence ID" value="NZ_JAFLWD010000025.1"/>
</dbReference>